<dbReference type="Proteomes" id="UP001178507">
    <property type="component" value="Unassembled WGS sequence"/>
</dbReference>
<proteinExistence type="predicted"/>
<evidence type="ECO:0000256" key="1">
    <source>
        <dbReference type="SAM" id="MobiDB-lite"/>
    </source>
</evidence>
<evidence type="ECO:0000313" key="2">
    <source>
        <dbReference type="EMBL" id="CAJ1376610.1"/>
    </source>
</evidence>
<feature type="non-terminal residue" evidence="2">
    <location>
        <position position="280"/>
    </location>
</feature>
<dbReference type="AlphaFoldDB" id="A0AA36HWF5"/>
<protein>
    <submittedName>
        <fullName evidence="2">Uncharacterized protein</fullName>
    </submittedName>
</protein>
<sequence length="280" mass="30874">ENESIPGVAWEDVFVLDQKIPRADLPIGTHEWEMSVGVYTDCAKPSGTPALSLGSAPMSAAPTPTTEVPEISQPPPQEERVSEQPPEKKQRLLARGSSEEQSSDIETIAEACLDCFKKGNLVADDPNTVTAEFWVRAFIQHAQNALADEENQEALCEALGPFPRFIARSLLEHKAAYAILSKFTAPLESLEKKFPKLFPRHGVLQALYILANASPDSTKELPLDFLPLEGKRRLVQSSLWAGFEEARFEAQVLAVTASTDDNSVRLREVQRLLQVQGEDP</sequence>
<reference evidence="2" key="1">
    <citation type="submission" date="2023-08" db="EMBL/GenBank/DDBJ databases">
        <authorList>
            <person name="Chen Y."/>
            <person name="Shah S."/>
            <person name="Dougan E. K."/>
            <person name="Thang M."/>
            <person name="Chan C."/>
        </authorList>
    </citation>
    <scope>NUCLEOTIDE SEQUENCE</scope>
</reference>
<name>A0AA36HWF5_9DINO</name>
<feature type="compositionally biased region" description="Basic and acidic residues" evidence="1">
    <location>
        <begin position="77"/>
        <end position="90"/>
    </location>
</feature>
<organism evidence="2 3">
    <name type="scientific">Effrenium voratum</name>
    <dbReference type="NCBI Taxonomy" id="2562239"/>
    <lineage>
        <taxon>Eukaryota</taxon>
        <taxon>Sar</taxon>
        <taxon>Alveolata</taxon>
        <taxon>Dinophyceae</taxon>
        <taxon>Suessiales</taxon>
        <taxon>Symbiodiniaceae</taxon>
        <taxon>Effrenium</taxon>
    </lineage>
</organism>
<feature type="non-terminal residue" evidence="2">
    <location>
        <position position="1"/>
    </location>
</feature>
<gene>
    <name evidence="2" type="ORF">EVOR1521_LOCUS5632</name>
</gene>
<comment type="caution">
    <text evidence="2">The sequence shown here is derived from an EMBL/GenBank/DDBJ whole genome shotgun (WGS) entry which is preliminary data.</text>
</comment>
<evidence type="ECO:0000313" key="3">
    <source>
        <dbReference type="Proteomes" id="UP001178507"/>
    </source>
</evidence>
<keyword evidence="3" id="KW-1185">Reference proteome</keyword>
<dbReference type="EMBL" id="CAUJNA010000409">
    <property type="protein sequence ID" value="CAJ1376610.1"/>
    <property type="molecule type" value="Genomic_DNA"/>
</dbReference>
<feature type="region of interest" description="Disordered" evidence="1">
    <location>
        <begin position="46"/>
        <end position="102"/>
    </location>
</feature>
<accession>A0AA36HWF5</accession>